<dbReference type="GO" id="GO:0004888">
    <property type="term" value="F:transmembrane signaling receptor activity"/>
    <property type="evidence" value="ECO:0007669"/>
    <property type="project" value="InterPro"/>
</dbReference>
<protein>
    <submittedName>
        <fullName evidence="4">Gamma-aminobutyric acid receptor subunit alpha-2</fullName>
    </submittedName>
</protein>
<keyword evidence="4" id="KW-0675">Receptor</keyword>
<evidence type="ECO:0000256" key="2">
    <source>
        <dbReference type="ARBA" id="ARBA00023136"/>
    </source>
</evidence>
<dbReference type="PANTHER" id="PTHR18945">
    <property type="entry name" value="NEUROTRANSMITTER GATED ION CHANNEL"/>
    <property type="match status" value="1"/>
</dbReference>
<keyword evidence="2" id="KW-0472">Membrane</keyword>
<name>A0AAV4WIA5_CAEEX</name>
<dbReference type="PROSITE" id="PS00236">
    <property type="entry name" value="NEUROTR_ION_CHANNEL"/>
    <property type="match status" value="1"/>
</dbReference>
<dbReference type="InterPro" id="IPR018000">
    <property type="entry name" value="Neurotransmitter_ion_chnl_CS"/>
</dbReference>
<dbReference type="Pfam" id="PF02931">
    <property type="entry name" value="Neur_chan_LBD"/>
    <property type="match status" value="1"/>
</dbReference>
<evidence type="ECO:0000259" key="3">
    <source>
        <dbReference type="Pfam" id="PF02931"/>
    </source>
</evidence>
<reference evidence="4 5" key="1">
    <citation type="submission" date="2021-06" db="EMBL/GenBank/DDBJ databases">
        <title>Caerostris extrusa draft genome.</title>
        <authorList>
            <person name="Kono N."/>
            <person name="Arakawa K."/>
        </authorList>
    </citation>
    <scope>NUCLEOTIDE SEQUENCE [LARGE SCALE GENOMIC DNA]</scope>
</reference>
<proteinExistence type="predicted"/>
<evidence type="ECO:0000256" key="1">
    <source>
        <dbReference type="ARBA" id="ARBA00004141"/>
    </source>
</evidence>
<accession>A0AAV4WIA5</accession>
<feature type="domain" description="Neurotransmitter-gated ion-channel ligand-binding" evidence="3">
    <location>
        <begin position="1"/>
        <end position="68"/>
    </location>
</feature>
<gene>
    <name evidence="4" type="primary">GABRA2</name>
    <name evidence="4" type="ORF">CEXT_251661</name>
</gene>
<dbReference type="GO" id="GO:0005230">
    <property type="term" value="F:extracellular ligand-gated monoatomic ion channel activity"/>
    <property type="evidence" value="ECO:0007669"/>
    <property type="project" value="InterPro"/>
</dbReference>
<dbReference type="EMBL" id="BPLR01016243">
    <property type="protein sequence ID" value="GIY82382.1"/>
    <property type="molecule type" value="Genomic_DNA"/>
</dbReference>
<organism evidence="4 5">
    <name type="scientific">Caerostris extrusa</name>
    <name type="common">Bark spider</name>
    <name type="synonym">Caerostris bankana</name>
    <dbReference type="NCBI Taxonomy" id="172846"/>
    <lineage>
        <taxon>Eukaryota</taxon>
        <taxon>Metazoa</taxon>
        <taxon>Ecdysozoa</taxon>
        <taxon>Arthropoda</taxon>
        <taxon>Chelicerata</taxon>
        <taxon>Arachnida</taxon>
        <taxon>Araneae</taxon>
        <taxon>Araneomorphae</taxon>
        <taxon>Entelegynae</taxon>
        <taxon>Araneoidea</taxon>
        <taxon>Araneidae</taxon>
        <taxon>Caerostris</taxon>
    </lineage>
</organism>
<dbReference type="AlphaFoldDB" id="A0AAV4WIA5"/>
<keyword evidence="5" id="KW-1185">Reference proteome</keyword>
<dbReference type="InterPro" id="IPR006202">
    <property type="entry name" value="Neur_chan_lig-bd"/>
</dbReference>
<dbReference type="InterPro" id="IPR006201">
    <property type="entry name" value="Neur_channel"/>
</dbReference>
<comment type="caution">
    <text evidence="4">The sequence shown here is derived from an EMBL/GenBank/DDBJ whole genome shotgun (WGS) entry which is preliminary data.</text>
</comment>
<dbReference type="InterPro" id="IPR036734">
    <property type="entry name" value="Neur_chan_lig-bd_sf"/>
</dbReference>
<dbReference type="SUPFAM" id="SSF63712">
    <property type="entry name" value="Nicotinic receptor ligand binding domain-like"/>
    <property type="match status" value="1"/>
</dbReference>
<evidence type="ECO:0000313" key="5">
    <source>
        <dbReference type="Proteomes" id="UP001054945"/>
    </source>
</evidence>
<dbReference type="Proteomes" id="UP001054945">
    <property type="component" value="Unassembled WGS sequence"/>
</dbReference>
<dbReference type="GO" id="GO:0016020">
    <property type="term" value="C:membrane"/>
    <property type="evidence" value="ECO:0007669"/>
    <property type="project" value="UniProtKB-SubCell"/>
</dbReference>
<sequence>MRLTIQTNCPMHLRKYPLDKQACPLVIGSFAYTARDVLYQWNGPNPVAVADDVTLSQYDYLNITLANNTETDSKVNNFLG</sequence>
<evidence type="ECO:0000313" key="4">
    <source>
        <dbReference type="EMBL" id="GIY82382.1"/>
    </source>
</evidence>
<dbReference type="Gene3D" id="2.70.170.10">
    <property type="entry name" value="Neurotransmitter-gated ion-channel ligand-binding domain"/>
    <property type="match status" value="1"/>
</dbReference>
<comment type="subcellular location">
    <subcellularLocation>
        <location evidence="1">Membrane</location>
        <topology evidence="1">Multi-pass membrane protein</topology>
    </subcellularLocation>
</comment>